<keyword evidence="11" id="KW-1185">Reference proteome</keyword>
<dbReference type="Pfam" id="PF03134">
    <property type="entry name" value="TB2_DP1_HVA22"/>
    <property type="match status" value="1"/>
</dbReference>
<evidence type="ECO:0000256" key="1">
    <source>
        <dbReference type="ARBA" id="ARBA00004604"/>
    </source>
</evidence>
<sequence length="435" mass="48941">MASQAQVIHQKLDHFMAQLSKYPAMNRLDRYLPVPKSYVAVGCFAIFTFLVFFNIAAGFLTNFIGFLIPTYFSLAALESPQPQDDVQWLTYWVVFGFFTFLESFVSVVLYWFPFYYTFKTLAIVWLALPQTQGAKLVYHKVLRPLFLQFSRSTGVKPSTVSVEPEKTPSTGFQAHERKPFGQDDSDDDFDDESLSMQEGESMEADQDDLMIGDNLPSMESEQPPATIDDDTLQFAPISAASLAAAQRAKAGDVTKSQLRKIPIPPHRMSPLKRDWPKIYTPLVEQANLMVRMNPRTRSVEIKTSKHTDDLGVLQKAADFVKAYALGFEADDALALLRLDDLYVDSFEMKDVKTLHGDHLSRAIGRIAGKDGRTRFAIENASRTRIVLADSKIHILGAFQNIRMAKDSIVALIMGSPPGKVYAKLRTVSSRMRQRA</sequence>
<dbReference type="InterPro" id="IPR055211">
    <property type="entry name" value="KH_PNO1_2nd"/>
</dbReference>
<evidence type="ECO:0000259" key="9">
    <source>
        <dbReference type="Pfam" id="PF22891"/>
    </source>
</evidence>
<feature type="compositionally biased region" description="Polar residues" evidence="7">
    <location>
        <begin position="156"/>
        <end position="172"/>
    </location>
</feature>
<evidence type="ECO:0000256" key="2">
    <source>
        <dbReference type="ARBA" id="ARBA00007515"/>
    </source>
</evidence>
<feature type="transmembrane region" description="Helical" evidence="8">
    <location>
        <begin position="37"/>
        <end position="68"/>
    </location>
</feature>
<keyword evidence="4" id="KW-0694">RNA-binding</keyword>
<evidence type="ECO:0000256" key="3">
    <source>
        <dbReference type="ARBA" id="ARBA00016042"/>
    </source>
</evidence>
<reference evidence="10" key="1">
    <citation type="submission" date="2023-02" db="EMBL/GenBank/DDBJ databases">
        <title>Mating type loci evolution in Malassezia.</title>
        <authorList>
            <person name="Coelho M.A."/>
        </authorList>
    </citation>
    <scope>NUCLEOTIDE SEQUENCE</scope>
    <source>
        <strain evidence="10">CBS 14136</strain>
    </source>
</reference>
<proteinExistence type="inferred from homology"/>
<dbReference type="InterPro" id="IPR036612">
    <property type="entry name" value="KH_dom_type_1_sf"/>
</dbReference>
<dbReference type="CDD" id="cd22392">
    <property type="entry name" value="KH-I_PNO1_rpt2"/>
    <property type="match status" value="1"/>
</dbReference>
<feature type="transmembrane region" description="Helical" evidence="8">
    <location>
        <begin position="88"/>
        <end position="112"/>
    </location>
</feature>
<dbReference type="EMBL" id="CP118375">
    <property type="protein sequence ID" value="WFD41462.1"/>
    <property type="molecule type" value="Genomic_DNA"/>
</dbReference>
<keyword evidence="5" id="KW-0539">Nucleus</keyword>
<evidence type="ECO:0000256" key="6">
    <source>
        <dbReference type="ARBA" id="ARBA00071744"/>
    </source>
</evidence>
<feature type="domain" description="PNO1 second type I KH" evidence="9">
    <location>
        <begin position="345"/>
        <end position="428"/>
    </location>
</feature>
<dbReference type="PANTHER" id="PTHR12826">
    <property type="entry name" value="RIBONUCLEASE Y"/>
    <property type="match status" value="1"/>
</dbReference>
<organism evidence="10 11">
    <name type="scientific">Malassezia psittaci</name>
    <dbReference type="NCBI Taxonomy" id="1821823"/>
    <lineage>
        <taxon>Eukaryota</taxon>
        <taxon>Fungi</taxon>
        <taxon>Dikarya</taxon>
        <taxon>Basidiomycota</taxon>
        <taxon>Ustilaginomycotina</taxon>
        <taxon>Malasseziomycetes</taxon>
        <taxon>Malasseziales</taxon>
        <taxon>Malasseziaceae</taxon>
        <taxon>Malassezia</taxon>
    </lineage>
</organism>
<comment type="similarity">
    <text evidence="2">Belongs to the PNO1 family.</text>
</comment>
<dbReference type="InterPro" id="IPR055212">
    <property type="entry name" value="KH-I_PNO1_first"/>
</dbReference>
<dbReference type="InterPro" id="IPR004345">
    <property type="entry name" value="TB2_DP1_HVA22"/>
</dbReference>
<keyword evidence="8" id="KW-1133">Transmembrane helix</keyword>
<dbReference type="GO" id="GO:0003723">
    <property type="term" value="F:RNA binding"/>
    <property type="evidence" value="ECO:0007669"/>
    <property type="project" value="UniProtKB-KW"/>
</dbReference>
<keyword evidence="8" id="KW-0812">Transmembrane</keyword>
<evidence type="ECO:0000256" key="4">
    <source>
        <dbReference type="ARBA" id="ARBA00022884"/>
    </source>
</evidence>
<dbReference type="FunFam" id="3.30.1370.10:FF:000009">
    <property type="entry name" value="RNA-binding protein PNO1"/>
    <property type="match status" value="1"/>
</dbReference>
<accession>A0AAF0F6G8</accession>
<keyword evidence="8" id="KW-0472">Membrane</keyword>
<name>A0AAF0F6G8_9BASI</name>
<protein>
    <recommendedName>
        <fullName evidence="3">Pre-rRNA-processing protein PNO1</fullName>
    </recommendedName>
    <alternativeName>
        <fullName evidence="6">Pre-rRNA-processing protein pno1</fullName>
    </alternativeName>
</protein>
<dbReference type="SUPFAM" id="SSF54791">
    <property type="entry name" value="Eukaryotic type KH-domain (KH-domain type I)"/>
    <property type="match status" value="1"/>
</dbReference>
<gene>
    <name evidence="10" type="primary">PNO1</name>
    <name evidence="10" type="ORF">MPSI1_000089</name>
</gene>
<evidence type="ECO:0000256" key="7">
    <source>
        <dbReference type="SAM" id="MobiDB-lite"/>
    </source>
</evidence>
<dbReference type="Pfam" id="PF22891">
    <property type="entry name" value="KH_PNO1_2nd"/>
    <property type="match status" value="1"/>
</dbReference>
<dbReference type="GO" id="GO:0005730">
    <property type="term" value="C:nucleolus"/>
    <property type="evidence" value="ECO:0007669"/>
    <property type="project" value="UniProtKB-SubCell"/>
</dbReference>
<evidence type="ECO:0000256" key="8">
    <source>
        <dbReference type="SAM" id="Phobius"/>
    </source>
</evidence>
<dbReference type="AlphaFoldDB" id="A0AAF0F6G8"/>
<evidence type="ECO:0000313" key="11">
    <source>
        <dbReference type="Proteomes" id="UP001214628"/>
    </source>
</evidence>
<dbReference type="PANTHER" id="PTHR12826:SF13">
    <property type="entry name" value="RNA-BINDING PROTEIN PNO1"/>
    <property type="match status" value="1"/>
</dbReference>
<feature type="region of interest" description="Disordered" evidence="7">
    <location>
        <begin position="156"/>
        <end position="204"/>
    </location>
</feature>
<comment type="subcellular location">
    <subcellularLocation>
        <location evidence="1">Nucleus</location>
        <location evidence="1">Nucleolus</location>
    </subcellularLocation>
</comment>
<dbReference type="Gene3D" id="3.30.1370.10">
    <property type="entry name" value="K Homology domain, type 1"/>
    <property type="match status" value="1"/>
</dbReference>
<dbReference type="CDD" id="cd22391">
    <property type="entry name" value="KH-I_PNO1_rpt1"/>
    <property type="match status" value="1"/>
</dbReference>
<evidence type="ECO:0000256" key="5">
    <source>
        <dbReference type="ARBA" id="ARBA00023242"/>
    </source>
</evidence>
<evidence type="ECO:0000313" key="10">
    <source>
        <dbReference type="EMBL" id="WFD41462.1"/>
    </source>
</evidence>
<dbReference type="Proteomes" id="UP001214628">
    <property type="component" value="Chromosome 1"/>
</dbReference>
<feature type="compositionally biased region" description="Acidic residues" evidence="7">
    <location>
        <begin position="183"/>
        <end position="193"/>
    </location>
</feature>